<protein>
    <submittedName>
        <fullName evidence="2">Anthranilate synthase component 2/putative glutamine amidotransferase</fullName>
    </submittedName>
</protein>
<dbReference type="InterPro" id="IPR011697">
    <property type="entry name" value="Peptidase_C26"/>
</dbReference>
<keyword evidence="2" id="KW-0808">Transferase</keyword>
<evidence type="ECO:0000256" key="1">
    <source>
        <dbReference type="SAM" id="MobiDB-lite"/>
    </source>
</evidence>
<dbReference type="PANTHER" id="PTHR43235">
    <property type="entry name" value="GLUTAMINE AMIDOTRANSFERASE PB2B2.05-RELATED"/>
    <property type="match status" value="1"/>
</dbReference>
<dbReference type="AlphaFoldDB" id="A0A366IHN7"/>
<keyword evidence="2" id="KW-0315">Glutamine amidotransferase</keyword>
<comment type="caution">
    <text evidence="2">The sequence shown here is derived from an EMBL/GenBank/DDBJ whole genome shotgun (WGS) entry which is preliminary data.</text>
</comment>
<dbReference type="GO" id="GO:0016740">
    <property type="term" value="F:transferase activity"/>
    <property type="evidence" value="ECO:0007669"/>
    <property type="project" value="UniProtKB-KW"/>
</dbReference>
<dbReference type="SUPFAM" id="SSF52317">
    <property type="entry name" value="Class I glutamine amidotransferase-like"/>
    <property type="match status" value="1"/>
</dbReference>
<dbReference type="InterPro" id="IPR029062">
    <property type="entry name" value="Class_I_gatase-like"/>
</dbReference>
<dbReference type="Proteomes" id="UP000253509">
    <property type="component" value="Unassembled WGS sequence"/>
</dbReference>
<feature type="region of interest" description="Disordered" evidence="1">
    <location>
        <begin position="260"/>
        <end position="293"/>
    </location>
</feature>
<gene>
    <name evidence="2" type="ORF">DFO65_106206</name>
</gene>
<dbReference type="GO" id="GO:0005829">
    <property type="term" value="C:cytosol"/>
    <property type="evidence" value="ECO:0007669"/>
    <property type="project" value="TreeGrafter"/>
</dbReference>
<organism evidence="2 3">
    <name type="scientific">Brevibacterium celere</name>
    <dbReference type="NCBI Taxonomy" id="225845"/>
    <lineage>
        <taxon>Bacteria</taxon>
        <taxon>Bacillati</taxon>
        <taxon>Actinomycetota</taxon>
        <taxon>Actinomycetes</taxon>
        <taxon>Micrococcales</taxon>
        <taxon>Brevibacteriaceae</taxon>
        <taxon>Brevibacterium</taxon>
    </lineage>
</organism>
<reference evidence="2 3" key="1">
    <citation type="submission" date="2018-06" db="EMBL/GenBank/DDBJ databases">
        <title>Freshwater and sediment microbial communities from various areas in North America, analyzing microbe dynamics in response to fracking.</title>
        <authorList>
            <person name="Lamendella R."/>
        </authorList>
    </citation>
    <scope>NUCLEOTIDE SEQUENCE [LARGE SCALE GENOMIC DNA]</scope>
    <source>
        <strain evidence="2 3">3b_TX</strain>
    </source>
</reference>
<dbReference type="Gene3D" id="3.40.50.880">
    <property type="match status" value="1"/>
</dbReference>
<dbReference type="RefSeq" id="WP_113904443.1">
    <property type="nucleotide sequence ID" value="NZ_QNSB01000006.1"/>
</dbReference>
<evidence type="ECO:0000313" key="3">
    <source>
        <dbReference type="Proteomes" id="UP000253509"/>
    </source>
</evidence>
<dbReference type="PROSITE" id="PS51273">
    <property type="entry name" value="GATASE_TYPE_1"/>
    <property type="match status" value="1"/>
</dbReference>
<feature type="region of interest" description="Disordered" evidence="1">
    <location>
        <begin position="1"/>
        <end position="29"/>
    </location>
</feature>
<dbReference type="CDD" id="cd01745">
    <property type="entry name" value="GATase1_2"/>
    <property type="match status" value="1"/>
</dbReference>
<dbReference type="GO" id="GO:0033969">
    <property type="term" value="F:gamma-glutamyl-gamma-aminobutyrate hydrolase activity"/>
    <property type="evidence" value="ECO:0007669"/>
    <property type="project" value="TreeGrafter"/>
</dbReference>
<proteinExistence type="predicted"/>
<name>A0A366IHN7_9MICO</name>
<keyword evidence="3" id="KW-1185">Reference proteome</keyword>
<accession>A0A366IHN7</accession>
<dbReference type="InterPro" id="IPR044668">
    <property type="entry name" value="PuuD-like"/>
</dbReference>
<dbReference type="Pfam" id="PF07722">
    <property type="entry name" value="Peptidase_C26"/>
    <property type="match status" value="1"/>
</dbReference>
<dbReference type="GO" id="GO:0006598">
    <property type="term" value="P:polyamine catabolic process"/>
    <property type="evidence" value="ECO:0007669"/>
    <property type="project" value="TreeGrafter"/>
</dbReference>
<dbReference type="PANTHER" id="PTHR43235:SF1">
    <property type="entry name" value="GLUTAMINE AMIDOTRANSFERASE PB2B2.05-RELATED"/>
    <property type="match status" value="1"/>
</dbReference>
<evidence type="ECO:0000313" key="2">
    <source>
        <dbReference type="EMBL" id="RBP71363.1"/>
    </source>
</evidence>
<feature type="compositionally biased region" description="Basic and acidic residues" evidence="1">
    <location>
        <begin position="263"/>
        <end position="274"/>
    </location>
</feature>
<sequence length="293" mass="31113">MASNDSETAGTPVATRGRTRPAGGSRQPAATGAPVIAISCYQQQAAWGVWDAEAALIPADYVRMVSACGGIPVLLPPHGQAPAVLDRVDGLILAGGADVDPGAYDSPAHPSTVSQPYRDASELMLLEAARDRRLPVLGICRGMQVINVFAGGTLHQHLPEAIGHSDYQPAPGVYGEVEVSTVPGTLAEAVLGPRLTAPCYHHQGIERLGAELRASGHNREGLIEILEPETVEDWWMLGVQWHPEHHAEDERVVQALVTAARGFRPDTPARRGRPDTAGSSHPDTPARNTPPHE</sequence>
<dbReference type="EMBL" id="QNSB01000006">
    <property type="protein sequence ID" value="RBP71363.1"/>
    <property type="molecule type" value="Genomic_DNA"/>
</dbReference>